<sequence>MDRANRNFSSATAAGAPHGSGYPFDRLTGTLNQQAAGSSISHRPVKPTSQGQLMETVQNMIEQLRQMKSARQLWDVAVKRNGMTTSLALLGGVLVADVMLYPGKKQQQRAHAPNTLLQTNLAAAPAAGSSSSSSPSSSSSSSSRPVVSSHASGAAAHA</sequence>
<reference evidence="2 3" key="1">
    <citation type="submission" date="2016-10" db="EMBL/GenBank/DDBJ databases">
        <authorList>
            <person name="Cai Z."/>
        </authorList>
    </citation>
    <scope>NUCLEOTIDE SEQUENCE [LARGE SCALE GENOMIC DNA]</scope>
</reference>
<evidence type="ECO:0000313" key="2">
    <source>
        <dbReference type="EMBL" id="SZX67375.1"/>
    </source>
</evidence>
<accession>A0A383VPC2</accession>
<feature type="region of interest" description="Disordered" evidence="1">
    <location>
        <begin position="1"/>
        <end position="28"/>
    </location>
</feature>
<dbReference type="EMBL" id="FNXT01000791">
    <property type="protein sequence ID" value="SZX67375.1"/>
    <property type="molecule type" value="Genomic_DNA"/>
</dbReference>
<dbReference type="Proteomes" id="UP000256970">
    <property type="component" value="Unassembled WGS sequence"/>
</dbReference>
<feature type="compositionally biased region" description="Low complexity" evidence="1">
    <location>
        <begin position="122"/>
        <end position="158"/>
    </location>
</feature>
<evidence type="ECO:0000313" key="3">
    <source>
        <dbReference type="Proteomes" id="UP000256970"/>
    </source>
</evidence>
<protein>
    <submittedName>
        <fullName evidence="2">Uncharacterized protein</fullName>
    </submittedName>
</protein>
<dbReference type="AlphaFoldDB" id="A0A383VPC2"/>
<proteinExistence type="predicted"/>
<gene>
    <name evidence="2" type="ORF">BQ4739_LOCUS7774</name>
</gene>
<keyword evidence="3" id="KW-1185">Reference proteome</keyword>
<organism evidence="2 3">
    <name type="scientific">Tetradesmus obliquus</name>
    <name type="common">Green alga</name>
    <name type="synonym">Acutodesmus obliquus</name>
    <dbReference type="NCBI Taxonomy" id="3088"/>
    <lineage>
        <taxon>Eukaryota</taxon>
        <taxon>Viridiplantae</taxon>
        <taxon>Chlorophyta</taxon>
        <taxon>core chlorophytes</taxon>
        <taxon>Chlorophyceae</taxon>
        <taxon>CS clade</taxon>
        <taxon>Sphaeropleales</taxon>
        <taxon>Scenedesmaceae</taxon>
        <taxon>Tetradesmus</taxon>
    </lineage>
</organism>
<name>A0A383VPC2_TETOB</name>
<evidence type="ECO:0000256" key="1">
    <source>
        <dbReference type="SAM" id="MobiDB-lite"/>
    </source>
</evidence>
<feature type="region of interest" description="Disordered" evidence="1">
    <location>
        <begin position="118"/>
        <end position="158"/>
    </location>
</feature>
<feature type="compositionally biased region" description="Polar residues" evidence="1">
    <location>
        <begin position="1"/>
        <end position="12"/>
    </location>
</feature>